<keyword evidence="2" id="KW-1185">Reference proteome</keyword>
<comment type="caution">
    <text evidence="1">The sequence shown here is derived from an EMBL/GenBank/DDBJ whole genome shotgun (WGS) entry which is preliminary data.</text>
</comment>
<organism evidence="1 2">
    <name type="scientific">Thalictrum thalictroides</name>
    <name type="common">Rue-anemone</name>
    <name type="synonym">Anemone thalictroides</name>
    <dbReference type="NCBI Taxonomy" id="46969"/>
    <lineage>
        <taxon>Eukaryota</taxon>
        <taxon>Viridiplantae</taxon>
        <taxon>Streptophyta</taxon>
        <taxon>Embryophyta</taxon>
        <taxon>Tracheophyta</taxon>
        <taxon>Spermatophyta</taxon>
        <taxon>Magnoliopsida</taxon>
        <taxon>Ranunculales</taxon>
        <taxon>Ranunculaceae</taxon>
        <taxon>Thalictroideae</taxon>
        <taxon>Thalictrum</taxon>
    </lineage>
</organism>
<protein>
    <submittedName>
        <fullName evidence="1">Uncharacterized protein</fullName>
    </submittedName>
</protein>
<proteinExistence type="predicted"/>
<dbReference type="EMBL" id="JABWDY010022884">
    <property type="protein sequence ID" value="KAF5191367.1"/>
    <property type="molecule type" value="Genomic_DNA"/>
</dbReference>
<reference evidence="1 2" key="1">
    <citation type="submission" date="2020-06" db="EMBL/GenBank/DDBJ databases">
        <title>Transcriptomic and genomic resources for Thalictrum thalictroides and T. hernandezii: Facilitating candidate gene discovery in an emerging model plant lineage.</title>
        <authorList>
            <person name="Arias T."/>
            <person name="Riano-Pachon D.M."/>
            <person name="Di Stilio V.S."/>
        </authorList>
    </citation>
    <scope>NUCLEOTIDE SEQUENCE [LARGE SCALE GENOMIC DNA]</scope>
    <source>
        <strain evidence="2">cv. WT478/WT964</strain>
        <tissue evidence="1">Leaves</tissue>
    </source>
</reference>
<dbReference type="AlphaFoldDB" id="A0A7J6W342"/>
<evidence type="ECO:0000313" key="2">
    <source>
        <dbReference type="Proteomes" id="UP000554482"/>
    </source>
</evidence>
<accession>A0A7J6W342</accession>
<sequence length="86" mass="9674">MLELWTDLLSSDQQILLKLYEANTVVDWFSNWPVNSGNDLMVRVWRGEKDETGDQVSVLSIGAVSWAAGRATGSEILWLTGNGFWQ</sequence>
<evidence type="ECO:0000313" key="1">
    <source>
        <dbReference type="EMBL" id="KAF5191367.1"/>
    </source>
</evidence>
<feature type="non-terminal residue" evidence="1">
    <location>
        <position position="1"/>
    </location>
</feature>
<name>A0A7J6W342_THATH</name>
<gene>
    <name evidence="1" type="ORF">FRX31_019045</name>
</gene>
<dbReference type="Proteomes" id="UP000554482">
    <property type="component" value="Unassembled WGS sequence"/>
</dbReference>